<dbReference type="InterPro" id="IPR011990">
    <property type="entry name" value="TPR-like_helical_dom_sf"/>
</dbReference>
<organism evidence="8 10">
    <name type="scientific">Algoriphagus ratkowskyi</name>
    <dbReference type="NCBI Taxonomy" id="57028"/>
    <lineage>
        <taxon>Bacteria</taxon>
        <taxon>Pseudomonadati</taxon>
        <taxon>Bacteroidota</taxon>
        <taxon>Cytophagia</taxon>
        <taxon>Cytophagales</taxon>
        <taxon>Cyclobacteriaceae</taxon>
        <taxon>Algoriphagus</taxon>
    </lineage>
</organism>
<comment type="caution">
    <text evidence="8">The sequence shown here is derived from an EMBL/GenBank/DDBJ whole genome shotgun (WGS) entry which is preliminary data.</text>
</comment>
<dbReference type="RefSeq" id="WP_086501979.1">
    <property type="nucleotide sequence ID" value="NZ_MSSV01000011.1"/>
</dbReference>
<name>A0A2W7SWZ6_9BACT</name>
<proteinExistence type="inferred from homology"/>
<evidence type="ECO:0000313" key="10">
    <source>
        <dbReference type="Proteomes" id="UP000249115"/>
    </source>
</evidence>
<comment type="subcellular location">
    <subcellularLocation>
        <location evidence="1">Cell outer membrane</location>
    </subcellularLocation>
</comment>
<evidence type="ECO:0000259" key="6">
    <source>
        <dbReference type="Pfam" id="PF07980"/>
    </source>
</evidence>
<evidence type="ECO:0000313" key="9">
    <source>
        <dbReference type="EMBL" id="TXD79737.1"/>
    </source>
</evidence>
<evidence type="ECO:0000256" key="2">
    <source>
        <dbReference type="ARBA" id="ARBA00006275"/>
    </source>
</evidence>
<feature type="domain" description="RagB/SusD" evidence="6">
    <location>
        <begin position="263"/>
        <end position="577"/>
    </location>
</feature>
<dbReference type="InterPro" id="IPR033985">
    <property type="entry name" value="SusD-like_N"/>
</dbReference>
<dbReference type="EMBL" id="VORV01000001">
    <property type="protein sequence ID" value="TXD79737.1"/>
    <property type="molecule type" value="Genomic_DNA"/>
</dbReference>
<dbReference type="EMBL" id="QKZU01000009">
    <property type="protein sequence ID" value="PZX55332.1"/>
    <property type="molecule type" value="Genomic_DNA"/>
</dbReference>
<dbReference type="SUPFAM" id="SSF48452">
    <property type="entry name" value="TPR-like"/>
    <property type="match status" value="1"/>
</dbReference>
<dbReference type="Proteomes" id="UP000249115">
    <property type="component" value="Unassembled WGS sequence"/>
</dbReference>
<dbReference type="Gene3D" id="1.25.40.390">
    <property type="match status" value="1"/>
</dbReference>
<dbReference type="InterPro" id="IPR012944">
    <property type="entry name" value="SusD_RagB_dom"/>
</dbReference>
<dbReference type="Pfam" id="PF07980">
    <property type="entry name" value="SusD_RagB"/>
    <property type="match status" value="1"/>
</dbReference>
<reference evidence="8 10" key="1">
    <citation type="submission" date="2018-06" db="EMBL/GenBank/DDBJ databases">
        <title>Genomic Encyclopedia of Archaeal and Bacterial Type Strains, Phase II (KMG-II): from individual species to whole genera.</title>
        <authorList>
            <person name="Goeker M."/>
        </authorList>
    </citation>
    <scope>NUCLEOTIDE SEQUENCE [LARGE SCALE GENOMIC DNA]</scope>
    <source>
        <strain evidence="8 10">DSM 22686</strain>
    </source>
</reference>
<keyword evidence="5" id="KW-0998">Cell outer membrane</keyword>
<dbReference type="AlphaFoldDB" id="A0A2W7SWZ6"/>
<dbReference type="Proteomes" id="UP000321927">
    <property type="component" value="Unassembled WGS sequence"/>
</dbReference>
<reference evidence="9 11" key="2">
    <citation type="submission" date="2019-08" db="EMBL/GenBank/DDBJ databases">
        <title>Genome of Algoriphagus ratkowskyi IC026.</title>
        <authorList>
            <person name="Bowman J.P."/>
        </authorList>
    </citation>
    <scope>NUCLEOTIDE SEQUENCE [LARGE SCALE GENOMIC DNA]</scope>
    <source>
        <strain evidence="9 11">IC026</strain>
    </source>
</reference>
<evidence type="ECO:0000313" key="8">
    <source>
        <dbReference type="EMBL" id="PZX55332.1"/>
    </source>
</evidence>
<evidence type="ECO:0000259" key="7">
    <source>
        <dbReference type="Pfam" id="PF14322"/>
    </source>
</evidence>
<keyword evidence="4" id="KW-0472">Membrane</keyword>
<gene>
    <name evidence="9" type="ORF">ESW18_00985</name>
    <name evidence="8" type="ORF">LV84_02470</name>
</gene>
<feature type="domain" description="SusD-like N-terminal" evidence="7">
    <location>
        <begin position="62"/>
        <end position="179"/>
    </location>
</feature>
<dbReference type="GO" id="GO:0009279">
    <property type="term" value="C:cell outer membrane"/>
    <property type="evidence" value="ECO:0007669"/>
    <property type="project" value="UniProtKB-SubCell"/>
</dbReference>
<dbReference type="Pfam" id="PF14322">
    <property type="entry name" value="SusD-like_3"/>
    <property type="match status" value="1"/>
</dbReference>
<evidence type="ECO:0000256" key="5">
    <source>
        <dbReference type="ARBA" id="ARBA00023237"/>
    </source>
</evidence>
<accession>A0A2W7SWZ6</accession>
<sequence length="585" mass="66088">MKRILYILGLIVITSGCSNLLEIEDINNYSPELVWSDQNLANAYMVNLYGMFGNWNTGADRTSQQIAGIDWYTDRITISNGAYKDWNYNRIRLINQAIQDVNEGSLAQPIKDNITGQALFMRAYTYFNMVMFHGGVPYIKVPQDRYEDDLFVARNSTAESFDFLIEDLDQAINLLPESISPGSGDFGKVDASFALAFKAKVLLYKASPQFNPTNPFDNSHWSVAHAANKQAYESLKALGYGLEENYSDIALDEGNRETVFSVINSYPNKSANWDFGVRPGSESRGPASATPTWEFIKEYPMLDGKLYNDPTGDYYMTDGEFLQNYWKNRDPRFDQSIVWNGKVYEVSGKSGKRQYTSLGIAHELDDFGINPNAGINSTNLDRYTGFFILKNSMLKLTQPEVQQYDVDYVLMRFAEVMLNYAETANETGDISTAMSVLKSIRGRAGIKAGANGNYGIVASTREQMREAILAERNIEFAFEGHRFWDLRRLRMLNRLDGKTKHGVEAIAIDGSGKEISLAKGRELASSYSLTEKDFKYQVLQVPRSGVQKSVLPETYYFFPIQKSVLDRNKNLEQNIGWGGTFDPTL</sequence>
<dbReference type="PROSITE" id="PS51257">
    <property type="entry name" value="PROKAR_LIPOPROTEIN"/>
    <property type="match status" value="1"/>
</dbReference>
<comment type="similarity">
    <text evidence="2">Belongs to the SusD family.</text>
</comment>
<evidence type="ECO:0000256" key="3">
    <source>
        <dbReference type="ARBA" id="ARBA00022729"/>
    </source>
</evidence>
<keyword evidence="3" id="KW-0732">Signal</keyword>
<evidence type="ECO:0000313" key="11">
    <source>
        <dbReference type="Proteomes" id="UP000321927"/>
    </source>
</evidence>
<dbReference type="OrthoDB" id="5694214at2"/>
<evidence type="ECO:0000256" key="4">
    <source>
        <dbReference type="ARBA" id="ARBA00023136"/>
    </source>
</evidence>
<protein>
    <submittedName>
        <fullName evidence="8">Putative outer membrane starch-binding protein</fullName>
    </submittedName>
    <submittedName>
        <fullName evidence="9">RagB/SusD family nutrient uptake outer membrane protein</fullName>
    </submittedName>
</protein>
<evidence type="ECO:0000256" key="1">
    <source>
        <dbReference type="ARBA" id="ARBA00004442"/>
    </source>
</evidence>
<keyword evidence="11" id="KW-1185">Reference proteome</keyword>